<dbReference type="Proteomes" id="UP000253831">
    <property type="component" value="Unassembled WGS sequence"/>
</dbReference>
<dbReference type="AlphaFoldDB" id="A0A369XS47"/>
<proteinExistence type="predicted"/>
<dbReference type="Gene3D" id="3.90.1150.10">
    <property type="entry name" value="Aspartate Aminotransferase, domain 1"/>
    <property type="match status" value="1"/>
</dbReference>
<sequence>MLDFASSLYLGLRHGSRSLEPWEALSLGCPAALREPVEALSTARELATLVGCAAGTLLPSSFHLFWDLLGVLSREPIEIFMDASTYPIARWGAEHWAAKGVPLQTFARHDAACLAQLLGRRGSGRPVVLSDGVCPGSNSQPPLAAYAALARRHGGCLLIDDTQGLGIYGHHPSPAAAYGLDGGGSLQRHGLAGDHLIVGASLAKGFGVPVALLAGDAALLRRFARDSASREHMSPPSMAVIRAAQHALAVNRDDGECLRLRLWRAVRRLRAGLGALDIATRGGDFPVQTLLAPPSTDVQQLHTHLLQAGVRTVLHRDRGGGAQLSFLVRAEHDATQIDHAVAQLAQVRHAAWEPA</sequence>
<dbReference type="InterPro" id="IPR015421">
    <property type="entry name" value="PyrdxlP-dep_Trfase_major"/>
</dbReference>
<dbReference type="EMBL" id="QPGA01000005">
    <property type="protein sequence ID" value="RDE51656.1"/>
    <property type="molecule type" value="Genomic_DNA"/>
</dbReference>
<comment type="caution">
    <text evidence="1">The sequence shown here is derived from an EMBL/GenBank/DDBJ whole genome shotgun (WGS) entry which is preliminary data.</text>
</comment>
<reference evidence="1 2" key="1">
    <citation type="submission" date="2018-05" db="EMBL/GenBank/DDBJ databases">
        <title>Integrated omic analyses show evidence that a Ca. Accumulibacter phosphatis strain performs denitrification under micro-aerobic conditions.</title>
        <authorList>
            <person name="Camejo P.Y."/>
            <person name="Katherine M.D."/>
            <person name="Daniel N.R."/>
        </authorList>
    </citation>
    <scope>NUCLEOTIDE SEQUENCE [LARGE SCALE GENOMIC DNA]</scope>
    <source>
        <strain evidence="1">UW-LDO-IC</strain>
    </source>
</reference>
<keyword evidence="1" id="KW-0032">Aminotransferase</keyword>
<organism evidence="1 2">
    <name type="scientific">Candidatus Accumulibacter meliphilus</name>
    <dbReference type="NCBI Taxonomy" id="2211374"/>
    <lineage>
        <taxon>Bacteria</taxon>
        <taxon>Pseudomonadati</taxon>
        <taxon>Pseudomonadota</taxon>
        <taxon>Betaproteobacteria</taxon>
        <taxon>Candidatus Accumulibacter</taxon>
    </lineage>
</organism>
<dbReference type="InterPro" id="IPR015422">
    <property type="entry name" value="PyrdxlP-dep_Trfase_small"/>
</dbReference>
<protein>
    <submittedName>
        <fullName evidence="1">Pyridoxal phosphate-dependent aminotransferase family protein</fullName>
    </submittedName>
</protein>
<keyword evidence="1" id="KW-0808">Transferase</keyword>
<gene>
    <name evidence="1" type="ORF">DVS81_04545</name>
</gene>
<dbReference type="GO" id="GO:0008483">
    <property type="term" value="F:transaminase activity"/>
    <property type="evidence" value="ECO:0007669"/>
    <property type="project" value="UniProtKB-KW"/>
</dbReference>
<evidence type="ECO:0000313" key="2">
    <source>
        <dbReference type="Proteomes" id="UP000253831"/>
    </source>
</evidence>
<dbReference type="SUPFAM" id="SSF53383">
    <property type="entry name" value="PLP-dependent transferases"/>
    <property type="match status" value="1"/>
</dbReference>
<dbReference type="InterPro" id="IPR015424">
    <property type="entry name" value="PyrdxlP-dep_Trfase"/>
</dbReference>
<dbReference type="Gene3D" id="3.40.640.10">
    <property type="entry name" value="Type I PLP-dependent aspartate aminotransferase-like (Major domain)"/>
    <property type="match status" value="1"/>
</dbReference>
<accession>A0A369XS47</accession>
<name>A0A369XS47_9PROT</name>
<evidence type="ECO:0000313" key="1">
    <source>
        <dbReference type="EMBL" id="RDE51656.1"/>
    </source>
</evidence>